<dbReference type="Proteomes" id="UP001595377">
    <property type="component" value="Unassembled WGS sequence"/>
</dbReference>
<evidence type="ECO:0000259" key="1">
    <source>
        <dbReference type="SMART" id="SM00421"/>
    </source>
</evidence>
<dbReference type="Gene3D" id="1.10.10.10">
    <property type="entry name" value="Winged helix-like DNA-binding domain superfamily/Winged helix DNA-binding domain"/>
    <property type="match status" value="1"/>
</dbReference>
<dbReference type="SMART" id="SM00421">
    <property type="entry name" value="HTH_LUXR"/>
    <property type="match status" value="1"/>
</dbReference>
<evidence type="ECO:0000313" key="2">
    <source>
        <dbReference type="EMBL" id="MFC3074376.1"/>
    </source>
</evidence>
<accession>A0ABV7DIM4</accession>
<dbReference type="InterPro" id="IPR000792">
    <property type="entry name" value="Tscrpt_reg_LuxR_C"/>
</dbReference>
<proteinExistence type="predicted"/>
<comment type="caution">
    <text evidence="2">The sequence shown here is derived from an EMBL/GenBank/DDBJ whole genome shotgun (WGS) entry which is preliminary data.</text>
</comment>
<name>A0ABV7DIM4_9HYPH</name>
<dbReference type="EMBL" id="JBHRSP010000024">
    <property type="protein sequence ID" value="MFC3074376.1"/>
    <property type="molecule type" value="Genomic_DNA"/>
</dbReference>
<sequence length="73" mass="7648">MASRDDSSSRPELTGIETKCLGLAALGRTPAEIAREADLAPERVTEALRSATDKLGAQNLTGAITRAVRLGLL</sequence>
<evidence type="ECO:0000313" key="3">
    <source>
        <dbReference type="Proteomes" id="UP001595377"/>
    </source>
</evidence>
<gene>
    <name evidence="2" type="ORF">ACFOHH_14790</name>
</gene>
<dbReference type="InterPro" id="IPR036388">
    <property type="entry name" value="WH-like_DNA-bd_sf"/>
</dbReference>
<dbReference type="RefSeq" id="WP_257312396.1">
    <property type="nucleotide sequence ID" value="NZ_JANFDG010000002.1"/>
</dbReference>
<organism evidence="2 3">
    <name type="scientific">Shinella pollutisoli</name>
    <dbReference type="NCBI Taxonomy" id="2250594"/>
    <lineage>
        <taxon>Bacteria</taxon>
        <taxon>Pseudomonadati</taxon>
        <taxon>Pseudomonadota</taxon>
        <taxon>Alphaproteobacteria</taxon>
        <taxon>Hyphomicrobiales</taxon>
        <taxon>Rhizobiaceae</taxon>
        <taxon>Shinella</taxon>
    </lineage>
</organism>
<feature type="domain" description="HTH luxR-type" evidence="1">
    <location>
        <begin position="10"/>
        <end position="67"/>
    </location>
</feature>
<dbReference type="SUPFAM" id="SSF46894">
    <property type="entry name" value="C-terminal effector domain of the bipartite response regulators"/>
    <property type="match status" value="1"/>
</dbReference>
<reference evidence="3" key="1">
    <citation type="journal article" date="2019" name="Int. J. Syst. Evol. Microbiol.">
        <title>The Global Catalogue of Microorganisms (GCM) 10K type strain sequencing project: providing services to taxonomists for standard genome sequencing and annotation.</title>
        <authorList>
            <consortium name="The Broad Institute Genomics Platform"/>
            <consortium name="The Broad Institute Genome Sequencing Center for Infectious Disease"/>
            <person name="Wu L."/>
            <person name="Ma J."/>
        </authorList>
    </citation>
    <scope>NUCLEOTIDE SEQUENCE [LARGE SCALE GENOMIC DNA]</scope>
    <source>
        <strain evidence="3">KCTC 52677</strain>
    </source>
</reference>
<keyword evidence="3" id="KW-1185">Reference proteome</keyword>
<protein>
    <recommendedName>
        <fullName evidence="1">HTH luxR-type domain-containing protein</fullName>
    </recommendedName>
</protein>
<dbReference type="InterPro" id="IPR016032">
    <property type="entry name" value="Sig_transdc_resp-reg_C-effctor"/>
</dbReference>